<accession>A0ACD3AUH2</accession>
<gene>
    <name evidence="1" type="ORF">BDN72DRAFT_595299</name>
</gene>
<keyword evidence="2" id="KW-1185">Reference proteome</keyword>
<dbReference type="EMBL" id="ML208327">
    <property type="protein sequence ID" value="TFK69638.1"/>
    <property type="molecule type" value="Genomic_DNA"/>
</dbReference>
<organism evidence="1 2">
    <name type="scientific">Pluteus cervinus</name>
    <dbReference type="NCBI Taxonomy" id="181527"/>
    <lineage>
        <taxon>Eukaryota</taxon>
        <taxon>Fungi</taxon>
        <taxon>Dikarya</taxon>
        <taxon>Basidiomycota</taxon>
        <taxon>Agaricomycotina</taxon>
        <taxon>Agaricomycetes</taxon>
        <taxon>Agaricomycetidae</taxon>
        <taxon>Agaricales</taxon>
        <taxon>Pluteineae</taxon>
        <taxon>Pluteaceae</taxon>
        <taxon>Pluteus</taxon>
    </lineage>
</organism>
<sequence length="219" mass="24578">MAGDLLKPPSKPRSSPFSAVFGGVFRFLLQNLTLRFTLLRLICISSFIAIILELISDEIQDTLEDGGLSYYEPKDRFRLILALFLVPVLFLHHTPSAFGPHFCLPNVIDFVLLMAEIAAGWFIIPSPWYDIPANLQNEVSFLAFSWVLIITLTVYGVVRLVVVVSLGWRGLLKRLDLSEVDWTGESGRIDHAVPRTPTTATQKARSVLCGRAIWRARLP</sequence>
<name>A0ACD3AUH2_9AGAR</name>
<evidence type="ECO:0000313" key="1">
    <source>
        <dbReference type="EMBL" id="TFK69638.1"/>
    </source>
</evidence>
<reference evidence="1 2" key="1">
    <citation type="journal article" date="2019" name="Nat. Ecol. Evol.">
        <title>Megaphylogeny resolves global patterns of mushroom evolution.</title>
        <authorList>
            <person name="Varga T."/>
            <person name="Krizsan K."/>
            <person name="Foldi C."/>
            <person name="Dima B."/>
            <person name="Sanchez-Garcia M."/>
            <person name="Sanchez-Ramirez S."/>
            <person name="Szollosi G.J."/>
            <person name="Szarkandi J.G."/>
            <person name="Papp V."/>
            <person name="Albert L."/>
            <person name="Andreopoulos W."/>
            <person name="Angelini C."/>
            <person name="Antonin V."/>
            <person name="Barry K.W."/>
            <person name="Bougher N.L."/>
            <person name="Buchanan P."/>
            <person name="Buyck B."/>
            <person name="Bense V."/>
            <person name="Catcheside P."/>
            <person name="Chovatia M."/>
            <person name="Cooper J."/>
            <person name="Damon W."/>
            <person name="Desjardin D."/>
            <person name="Finy P."/>
            <person name="Geml J."/>
            <person name="Haridas S."/>
            <person name="Hughes K."/>
            <person name="Justo A."/>
            <person name="Karasinski D."/>
            <person name="Kautmanova I."/>
            <person name="Kiss B."/>
            <person name="Kocsube S."/>
            <person name="Kotiranta H."/>
            <person name="LaButti K.M."/>
            <person name="Lechner B.E."/>
            <person name="Liimatainen K."/>
            <person name="Lipzen A."/>
            <person name="Lukacs Z."/>
            <person name="Mihaltcheva S."/>
            <person name="Morgado L.N."/>
            <person name="Niskanen T."/>
            <person name="Noordeloos M.E."/>
            <person name="Ohm R.A."/>
            <person name="Ortiz-Santana B."/>
            <person name="Ovrebo C."/>
            <person name="Racz N."/>
            <person name="Riley R."/>
            <person name="Savchenko A."/>
            <person name="Shiryaev A."/>
            <person name="Soop K."/>
            <person name="Spirin V."/>
            <person name="Szebenyi C."/>
            <person name="Tomsovsky M."/>
            <person name="Tulloss R.E."/>
            <person name="Uehling J."/>
            <person name="Grigoriev I.V."/>
            <person name="Vagvolgyi C."/>
            <person name="Papp T."/>
            <person name="Martin F.M."/>
            <person name="Miettinen O."/>
            <person name="Hibbett D.S."/>
            <person name="Nagy L.G."/>
        </authorList>
    </citation>
    <scope>NUCLEOTIDE SEQUENCE [LARGE SCALE GENOMIC DNA]</scope>
    <source>
        <strain evidence="1 2">NL-1719</strain>
    </source>
</reference>
<proteinExistence type="predicted"/>
<evidence type="ECO:0000313" key="2">
    <source>
        <dbReference type="Proteomes" id="UP000308600"/>
    </source>
</evidence>
<protein>
    <submittedName>
        <fullName evidence="1">Uncharacterized protein</fullName>
    </submittedName>
</protein>
<dbReference type="Proteomes" id="UP000308600">
    <property type="component" value="Unassembled WGS sequence"/>
</dbReference>